<sequence length="44" mass="4910">MLKPPVCRLLGSPMVVVGGVWWKAGCDWWGRDTICSSDRFGGER</sequence>
<name>X7ZCN9_MYCKA</name>
<dbReference type="Proteomes" id="UP000020561">
    <property type="component" value="Unassembled WGS sequence"/>
</dbReference>
<protein>
    <submittedName>
        <fullName evidence="1">Uncharacterized protein</fullName>
    </submittedName>
</protein>
<reference evidence="1 2" key="1">
    <citation type="submission" date="2013-12" db="EMBL/GenBank/DDBJ databases">
        <authorList>
            <person name="Brown-Elliot B."/>
            <person name="Wallace R."/>
            <person name="Lenaerts A."/>
            <person name="Ordway D."/>
            <person name="DeGroote M.A."/>
            <person name="Parker T."/>
            <person name="Sizemore C."/>
            <person name="Tallon L.J."/>
            <person name="Sadzewicz L.K."/>
            <person name="Sengamalay N."/>
            <person name="Fraser C.M."/>
            <person name="Hine E."/>
            <person name="Shefchek K.A."/>
            <person name="Das S.P."/>
            <person name="Tettelin H."/>
        </authorList>
    </citation>
    <scope>NUCLEOTIDE SEQUENCE [LARGE SCALE GENOMIC DNA]</scope>
    <source>
        <strain evidence="1 2">662</strain>
    </source>
</reference>
<accession>X7ZCN9</accession>
<dbReference type="EMBL" id="JAOA01000006">
    <property type="protein sequence ID" value="EUA16340.1"/>
    <property type="molecule type" value="Genomic_DNA"/>
</dbReference>
<dbReference type="AlphaFoldDB" id="X7ZCN9"/>
<proteinExistence type="predicted"/>
<evidence type="ECO:0000313" key="2">
    <source>
        <dbReference type="Proteomes" id="UP000020561"/>
    </source>
</evidence>
<organism evidence="1 2">
    <name type="scientific">Mycobacterium kansasii 662</name>
    <dbReference type="NCBI Taxonomy" id="1299326"/>
    <lineage>
        <taxon>Bacteria</taxon>
        <taxon>Bacillati</taxon>
        <taxon>Actinomycetota</taxon>
        <taxon>Actinomycetes</taxon>
        <taxon>Mycobacteriales</taxon>
        <taxon>Mycobacteriaceae</taxon>
        <taxon>Mycobacterium</taxon>
    </lineage>
</organism>
<comment type="caution">
    <text evidence="1">The sequence shown here is derived from an EMBL/GenBank/DDBJ whole genome shotgun (WGS) entry which is preliminary data.</text>
</comment>
<gene>
    <name evidence="1" type="ORF">I545_4316</name>
</gene>
<evidence type="ECO:0000313" key="1">
    <source>
        <dbReference type="EMBL" id="EUA16340.1"/>
    </source>
</evidence>